<feature type="transmembrane region" description="Helical" evidence="3">
    <location>
        <begin position="77"/>
        <end position="100"/>
    </location>
</feature>
<dbReference type="PANTHER" id="PTHR31302">
    <property type="entry name" value="TRANSMEMBRANE PROTEIN WITH METALLOPHOSPHOESTERASE DOMAIN-RELATED"/>
    <property type="match status" value="1"/>
</dbReference>
<keyword evidence="2" id="KW-0378">Hydrolase</keyword>
<dbReference type="OrthoDB" id="9780884at2"/>
<accession>A0A0K1Q1G3</accession>
<gene>
    <name evidence="5" type="ORF">AKJ09_06282</name>
</gene>
<reference evidence="5 6" key="1">
    <citation type="submission" date="2015-08" db="EMBL/GenBank/DDBJ databases">
        <authorList>
            <person name="Babu N.S."/>
            <person name="Beckwith C.J."/>
            <person name="Beseler K.G."/>
            <person name="Brison A."/>
            <person name="Carone J.V."/>
            <person name="Caskin T.P."/>
            <person name="Diamond M."/>
            <person name="Durham M.E."/>
            <person name="Foxe J.M."/>
            <person name="Go M."/>
            <person name="Henderson B.A."/>
            <person name="Jones I.B."/>
            <person name="McGettigan J.A."/>
            <person name="Micheletti S.J."/>
            <person name="Nasrallah M.E."/>
            <person name="Ortiz D."/>
            <person name="Piller C.R."/>
            <person name="Privatt S.R."/>
            <person name="Schneider S.L."/>
            <person name="Sharp S."/>
            <person name="Smith T.C."/>
            <person name="Stanton J.D."/>
            <person name="Ullery H.E."/>
            <person name="Wilson R.J."/>
            <person name="Serrano M.G."/>
            <person name="Buck G."/>
            <person name="Lee V."/>
            <person name="Wang Y."/>
            <person name="Carvalho R."/>
            <person name="Voegtly L."/>
            <person name="Shi R."/>
            <person name="Duckworth R."/>
            <person name="Johnson A."/>
            <person name="Loviza R."/>
            <person name="Walstead R."/>
            <person name="Shah Z."/>
            <person name="Kiflezghi M."/>
            <person name="Wade K."/>
            <person name="Ball S.L."/>
            <person name="Bradley K.W."/>
            <person name="Asai D.J."/>
            <person name="Bowman C.A."/>
            <person name="Russell D.A."/>
            <person name="Pope W.H."/>
            <person name="Jacobs-Sera D."/>
            <person name="Hendrix R.W."/>
            <person name="Hatfull G.F."/>
        </authorList>
    </citation>
    <scope>NUCLEOTIDE SEQUENCE [LARGE SCALE GENOMIC DNA]</scope>
    <source>
        <strain evidence="5 6">DSM 27648</strain>
    </source>
</reference>
<dbReference type="KEGG" id="llu:AKJ09_06282"/>
<dbReference type="GO" id="GO:0046872">
    <property type="term" value="F:metal ion binding"/>
    <property type="evidence" value="ECO:0007669"/>
    <property type="project" value="UniProtKB-KW"/>
</dbReference>
<evidence type="ECO:0000313" key="5">
    <source>
        <dbReference type="EMBL" id="AKU99618.1"/>
    </source>
</evidence>
<dbReference type="PANTHER" id="PTHR31302:SF31">
    <property type="entry name" value="PHOSPHODIESTERASE YAEI"/>
    <property type="match status" value="1"/>
</dbReference>
<feature type="domain" description="Calcineurin-like phosphoesterase" evidence="4">
    <location>
        <begin position="173"/>
        <end position="340"/>
    </location>
</feature>
<keyword evidence="1" id="KW-0479">Metal-binding</keyword>
<evidence type="ECO:0000256" key="3">
    <source>
        <dbReference type="SAM" id="Phobius"/>
    </source>
</evidence>
<dbReference type="SUPFAM" id="SSF56300">
    <property type="entry name" value="Metallo-dependent phosphatases"/>
    <property type="match status" value="1"/>
</dbReference>
<dbReference type="GO" id="GO:0009245">
    <property type="term" value="P:lipid A biosynthetic process"/>
    <property type="evidence" value="ECO:0007669"/>
    <property type="project" value="TreeGrafter"/>
</dbReference>
<organism evidence="5 6">
    <name type="scientific">Labilithrix luteola</name>
    <dbReference type="NCBI Taxonomy" id="1391654"/>
    <lineage>
        <taxon>Bacteria</taxon>
        <taxon>Pseudomonadati</taxon>
        <taxon>Myxococcota</taxon>
        <taxon>Polyangia</taxon>
        <taxon>Polyangiales</taxon>
        <taxon>Labilitrichaceae</taxon>
        <taxon>Labilithrix</taxon>
    </lineage>
</organism>
<feature type="transmembrane region" description="Helical" evidence="3">
    <location>
        <begin position="12"/>
        <end position="32"/>
    </location>
</feature>
<dbReference type="AlphaFoldDB" id="A0A0K1Q1G3"/>
<dbReference type="EMBL" id="CP012333">
    <property type="protein sequence ID" value="AKU99618.1"/>
    <property type="molecule type" value="Genomic_DNA"/>
</dbReference>
<dbReference type="Pfam" id="PF00149">
    <property type="entry name" value="Metallophos"/>
    <property type="match status" value="1"/>
</dbReference>
<sequence length="401" mass="43094">MTMDVGVPIDLHQSALIAAASVVVSAVSFATILRDAWRVVPVRIVAACVAAYLVAVHARWAWGMYLESWPIAHEASIWAVVGLLPITLVAWSLPVAGLVWQLLRPRPHRVVAAATDDARPLVTRRQVAKAAASTVPLVALGTAGRGYSSGLRLPEVRPIPLAFPGLHSDLHGLTILHLSDLHLGFVRQTRHLEATLERLTVRPDLVVLTGDVADDLNQLERALRAVKALSPRLGVFSSLGNHEYLHDAPFARAAHRRAGVPLLVGDGASIAVGKTTLHVGGADDPVELHGDIGAFMHRTVAAAMRGAPKDAFRLLLSHRPEGFVPGALHGAHLTLSGHTHGGQIGFNGKSAFEPIWSERYLWGSFRRGTSRLYTTSGFGHWFPFRVGCPAEVPLITLGPAR</sequence>
<dbReference type="Proteomes" id="UP000064967">
    <property type="component" value="Chromosome"/>
</dbReference>
<keyword evidence="3" id="KW-0472">Membrane</keyword>
<dbReference type="STRING" id="1391654.AKJ09_06282"/>
<evidence type="ECO:0000259" key="4">
    <source>
        <dbReference type="Pfam" id="PF00149"/>
    </source>
</evidence>
<evidence type="ECO:0000256" key="2">
    <source>
        <dbReference type="ARBA" id="ARBA00022801"/>
    </source>
</evidence>
<evidence type="ECO:0000313" key="6">
    <source>
        <dbReference type="Proteomes" id="UP000064967"/>
    </source>
</evidence>
<dbReference type="GO" id="GO:0008758">
    <property type="term" value="F:UDP-2,3-diacylglucosamine hydrolase activity"/>
    <property type="evidence" value="ECO:0007669"/>
    <property type="project" value="TreeGrafter"/>
</dbReference>
<name>A0A0K1Q1G3_9BACT</name>
<dbReference type="InterPro" id="IPR029052">
    <property type="entry name" value="Metallo-depent_PP-like"/>
</dbReference>
<feature type="transmembrane region" description="Helical" evidence="3">
    <location>
        <begin position="44"/>
        <end position="65"/>
    </location>
</feature>
<protein>
    <submittedName>
        <fullName evidence="5">Metallophosphoesterase</fullName>
    </submittedName>
</protein>
<keyword evidence="3" id="KW-1133">Transmembrane helix</keyword>
<dbReference type="Gene3D" id="3.60.21.10">
    <property type="match status" value="1"/>
</dbReference>
<dbReference type="InterPro" id="IPR004843">
    <property type="entry name" value="Calcineurin-like_PHP"/>
</dbReference>
<proteinExistence type="predicted"/>
<dbReference type="InterPro" id="IPR051158">
    <property type="entry name" value="Metallophosphoesterase_sf"/>
</dbReference>
<keyword evidence="6" id="KW-1185">Reference proteome</keyword>
<evidence type="ECO:0000256" key="1">
    <source>
        <dbReference type="ARBA" id="ARBA00022723"/>
    </source>
</evidence>
<keyword evidence="3" id="KW-0812">Transmembrane</keyword>
<dbReference type="GO" id="GO:0016020">
    <property type="term" value="C:membrane"/>
    <property type="evidence" value="ECO:0007669"/>
    <property type="project" value="GOC"/>
</dbReference>